<dbReference type="InterPro" id="IPR052431">
    <property type="entry name" value="SKI2_subfamily_helicases"/>
</dbReference>
<keyword evidence="2" id="KW-0347">Helicase</keyword>
<evidence type="ECO:0000313" key="4">
    <source>
        <dbReference type="Proteomes" id="UP001162483"/>
    </source>
</evidence>
<evidence type="ECO:0000313" key="3">
    <source>
        <dbReference type="EMBL" id="CAI9576480.1"/>
    </source>
</evidence>
<keyword evidence="2" id="KW-0547">Nucleotide-binding</keyword>
<organism evidence="3 4">
    <name type="scientific">Staurois parvus</name>
    <dbReference type="NCBI Taxonomy" id="386267"/>
    <lineage>
        <taxon>Eukaryota</taxon>
        <taxon>Metazoa</taxon>
        <taxon>Chordata</taxon>
        <taxon>Craniata</taxon>
        <taxon>Vertebrata</taxon>
        <taxon>Euteleostomi</taxon>
        <taxon>Amphibia</taxon>
        <taxon>Batrachia</taxon>
        <taxon>Anura</taxon>
        <taxon>Neobatrachia</taxon>
        <taxon>Ranoidea</taxon>
        <taxon>Ranidae</taxon>
        <taxon>Staurois</taxon>
    </lineage>
</organism>
<dbReference type="PANTHER" id="PTHR44533:SF4">
    <property type="entry name" value="DEAD_H RNA HELICASE, PUTATIVE-RELATED"/>
    <property type="match status" value="1"/>
</dbReference>
<feature type="non-terminal residue" evidence="3">
    <location>
        <position position="164"/>
    </location>
</feature>
<name>A0ABN9DX94_9NEOB</name>
<reference evidence="3" key="1">
    <citation type="submission" date="2023-05" db="EMBL/GenBank/DDBJ databases">
        <authorList>
            <person name="Stuckert A."/>
        </authorList>
    </citation>
    <scope>NUCLEOTIDE SEQUENCE</scope>
</reference>
<sequence length="164" mass="18336">MEKEYQLPLTQISFSGKECTDSSLVDHLMSHSKGRSGISPFACLSGNTDHDLMKMTNISSLMLQTAQIPEKYIPLLHLTRTDICGRKIFLNSYALDFFKHGSLRAIEIENGLNSGDAYSKLKDFTLTIASISVSLKELCEDENDPVTLAFDQLNKCIIRNLILC</sequence>
<keyword evidence="1" id="KW-0378">Hydrolase</keyword>
<dbReference type="PANTHER" id="PTHR44533">
    <property type="entry name" value="DEAD/H RNA HELICASE, PUTATIVE-RELATED"/>
    <property type="match status" value="1"/>
</dbReference>
<gene>
    <name evidence="3" type="ORF">SPARVUS_LOCUS8524327</name>
</gene>
<comment type="caution">
    <text evidence="3">The sequence shown here is derived from an EMBL/GenBank/DDBJ whole genome shotgun (WGS) entry which is preliminary data.</text>
</comment>
<evidence type="ECO:0000256" key="2">
    <source>
        <dbReference type="ARBA" id="ARBA00022806"/>
    </source>
</evidence>
<accession>A0ABN9DX94</accession>
<keyword evidence="4" id="KW-1185">Reference proteome</keyword>
<proteinExistence type="predicted"/>
<dbReference type="EMBL" id="CATNWA010014833">
    <property type="protein sequence ID" value="CAI9576480.1"/>
    <property type="molecule type" value="Genomic_DNA"/>
</dbReference>
<evidence type="ECO:0000256" key="1">
    <source>
        <dbReference type="ARBA" id="ARBA00022801"/>
    </source>
</evidence>
<keyword evidence="2" id="KW-0067">ATP-binding</keyword>
<dbReference type="Proteomes" id="UP001162483">
    <property type="component" value="Unassembled WGS sequence"/>
</dbReference>
<protein>
    <submittedName>
        <fullName evidence="3">Uncharacterized protein</fullName>
    </submittedName>
</protein>